<keyword evidence="5 7" id="KW-0472">Membrane</keyword>
<dbReference type="AlphaFoldDB" id="A0A1B4XH17"/>
<dbReference type="Proteomes" id="UP000243180">
    <property type="component" value="Chromosome"/>
</dbReference>
<evidence type="ECO:0000259" key="8">
    <source>
        <dbReference type="Pfam" id="PF02706"/>
    </source>
</evidence>
<evidence type="ECO:0000313" key="9">
    <source>
        <dbReference type="EMBL" id="BAV34110.1"/>
    </source>
</evidence>
<keyword evidence="4 7" id="KW-1133">Transmembrane helix</keyword>
<evidence type="ECO:0000256" key="1">
    <source>
        <dbReference type="ARBA" id="ARBA00004651"/>
    </source>
</evidence>
<evidence type="ECO:0000256" key="5">
    <source>
        <dbReference type="ARBA" id="ARBA00023136"/>
    </source>
</evidence>
<evidence type="ECO:0000256" key="3">
    <source>
        <dbReference type="ARBA" id="ARBA00022692"/>
    </source>
</evidence>
<dbReference type="OrthoDB" id="9775724at2"/>
<feature type="transmembrane region" description="Helical" evidence="7">
    <location>
        <begin position="15"/>
        <end position="35"/>
    </location>
</feature>
<name>A0A1B4XH17_9GAMM</name>
<evidence type="ECO:0000256" key="4">
    <source>
        <dbReference type="ARBA" id="ARBA00022989"/>
    </source>
</evidence>
<gene>
    <name evidence="9" type="ORF">SCL_1812</name>
</gene>
<accession>A0A1B4XH17</accession>
<reference evidence="9 10" key="1">
    <citation type="submission" date="2015-05" db="EMBL/GenBank/DDBJ databases">
        <title>Complete genome sequence of a sulfur-oxidizing gammaproteobacterium strain HA5.</title>
        <authorList>
            <person name="Miura A."/>
            <person name="Kojima H."/>
            <person name="Fukui M."/>
        </authorList>
    </citation>
    <scope>NUCLEOTIDE SEQUENCE [LARGE SCALE GENOMIC DNA]</scope>
    <source>
        <strain evidence="9 10">HA5</strain>
    </source>
</reference>
<organism evidence="9 10">
    <name type="scientific">Sulfuricaulis limicola</name>
    <dbReference type="NCBI Taxonomy" id="1620215"/>
    <lineage>
        <taxon>Bacteria</taxon>
        <taxon>Pseudomonadati</taxon>
        <taxon>Pseudomonadota</taxon>
        <taxon>Gammaproteobacteria</taxon>
        <taxon>Acidiferrobacterales</taxon>
        <taxon>Acidiferrobacteraceae</taxon>
        <taxon>Sulfuricaulis</taxon>
    </lineage>
</organism>
<dbReference type="Pfam" id="PF02706">
    <property type="entry name" value="Wzz"/>
    <property type="match status" value="1"/>
</dbReference>
<dbReference type="PANTHER" id="PTHR32309">
    <property type="entry name" value="TYROSINE-PROTEIN KINASE"/>
    <property type="match status" value="1"/>
</dbReference>
<evidence type="ECO:0000313" key="10">
    <source>
        <dbReference type="Proteomes" id="UP000243180"/>
    </source>
</evidence>
<keyword evidence="3 7" id="KW-0812">Transmembrane</keyword>
<evidence type="ECO:0000256" key="7">
    <source>
        <dbReference type="SAM" id="Phobius"/>
    </source>
</evidence>
<keyword evidence="2" id="KW-1003">Cell membrane</keyword>
<feature type="domain" description="Polysaccharide chain length determinant N-terminal" evidence="8">
    <location>
        <begin position="32"/>
        <end position="119"/>
    </location>
</feature>
<dbReference type="InParanoid" id="A0A1B4XH17"/>
<keyword evidence="6" id="KW-0175">Coiled coil</keyword>
<sequence length="479" mass="52593">MTAPHNLPVVSRETAVSVVTPVIPLNFVYPGLSLAQILSIVRAYRKLSLLILLAVLSLTALVMTLWPRTYTAMVTLMVNYEVNDPLNGKELPVGQVGSYISTQVELMQTPEVLLAVVDRLRLTEDKDYARGYRGDSGTLREWVAKKISKNLAIYQGQLGSQLIYVTYSANKPAEAAQVANTVAEVYKEQDYMRSTGPPGERAKRYAEQLSELKVKVDQAQKQVTAFHQRNNLIDEGNKTNVDVVLLATLEGRLLEAQNARRTAEARASGDQSVNDQVLASPLIQSLKTQLATQGARLAQLNTAYTPQHPDILELQSEMDATRHSLAVALQSYSANASAELSVAQRLEQNLRQAVAEQRAKVLAMGQLHDDAAKYLLELESAQAVYKRALEGYDQIMFASAGHYTNVSFVSRATPPVKATKPKILTGILLGSIAAGALGLGIPLTYELFNRRVRCRDDLERHHGIPVLAEFGALTMRTTA</sequence>
<dbReference type="EMBL" id="AP014879">
    <property type="protein sequence ID" value="BAV34110.1"/>
    <property type="molecule type" value="Genomic_DNA"/>
</dbReference>
<proteinExistence type="predicted"/>
<protein>
    <submittedName>
        <fullName evidence="9">Chain-length determining protein</fullName>
    </submittedName>
</protein>
<feature type="transmembrane region" description="Helical" evidence="7">
    <location>
        <begin position="47"/>
        <end position="66"/>
    </location>
</feature>
<dbReference type="GO" id="GO:0005886">
    <property type="term" value="C:plasma membrane"/>
    <property type="evidence" value="ECO:0007669"/>
    <property type="project" value="UniProtKB-SubCell"/>
</dbReference>
<dbReference type="PANTHER" id="PTHR32309:SF31">
    <property type="entry name" value="CAPSULAR EXOPOLYSACCHARIDE FAMILY"/>
    <property type="match status" value="1"/>
</dbReference>
<dbReference type="InterPro" id="IPR050445">
    <property type="entry name" value="Bact_polysacc_biosynth/exp"/>
</dbReference>
<dbReference type="KEGG" id="slim:SCL_1812"/>
<evidence type="ECO:0000256" key="2">
    <source>
        <dbReference type="ARBA" id="ARBA00022475"/>
    </source>
</evidence>
<evidence type="ECO:0000256" key="6">
    <source>
        <dbReference type="SAM" id="Coils"/>
    </source>
</evidence>
<dbReference type="InterPro" id="IPR003856">
    <property type="entry name" value="LPS_length_determ_N"/>
</dbReference>
<comment type="subcellular location">
    <subcellularLocation>
        <location evidence="1">Cell membrane</location>
        <topology evidence="1">Multi-pass membrane protein</topology>
    </subcellularLocation>
</comment>
<dbReference type="RefSeq" id="WP_096360896.1">
    <property type="nucleotide sequence ID" value="NZ_AP014879.1"/>
</dbReference>
<feature type="transmembrane region" description="Helical" evidence="7">
    <location>
        <begin position="423"/>
        <end position="445"/>
    </location>
</feature>
<keyword evidence="10" id="KW-1185">Reference proteome</keyword>
<feature type="coiled-coil region" evidence="6">
    <location>
        <begin position="202"/>
        <end position="266"/>
    </location>
</feature>